<protein>
    <submittedName>
        <fullName evidence="2">FI16917p1</fullName>
    </submittedName>
</protein>
<feature type="compositionally biased region" description="Low complexity" evidence="1">
    <location>
        <begin position="152"/>
        <end position="166"/>
    </location>
</feature>
<proteinExistence type="evidence at transcript level"/>
<dbReference type="ExpressionAtlas" id="H0RN73">
    <property type="expression patterns" value="baseline"/>
</dbReference>
<dbReference type="EMBL" id="BT132795">
    <property type="protein sequence ID" value="AEU04544.1"/>
    <property type="molecule type" value="mRNA"/>
</dbReference>
<accession>H0RN73</accession>
<evidence type="ECO:0000313" key="2">
    <source>
        <dbReference type="EMBL" id="AEU04544.1"/>
    </source>
</evidence>
<feature type="non-terminal residue" evidence="2">
    <location>
        <position position="1"/>
    </location>
</feature>
<dbReference type="OrthoDB" id="7866893at2759"/>
<dbReference type="VEuPathDB" id="VectorBase:FBgn0260968"/>
<reference evidence="2" key="1">
    <citation type="submission" date="2011-11" db="EMBL/GenBank/DDBJ databases">
        <authorList>
            <person name="Carlson J."/>
            <person name="Booth B."/>
            <person name="Frise E."/>
            <person name="Park S."/>
            <person name="Wan K."/>
            <person name="Yu C."/>
            <person name="Celniker S."/>
        </authorList>
    </citation>
    <scope>NUCLEOTIDE SEQUENCE</scope>
</reference>
<dbReference type="HOGENOM" id="CLU_1697380_0_0_1"/>
<feature type="region of interest" description="Disordered" evidence="1">
    <location>
        <begin position="144"/>
        <end position="166"/>
    </location>
</feature>
<evidence type="ECO:0000256" key="1">
    <source>
        <dbReference type="SAM" id="MobiDB-lite"/>
    </source>
</evidence>
<dbReference type="AlphaFoldDB" id="H0RN73"/>
<name>H0RN73_DROME</name>
<gene>
    <name evidence="2" type="primary">CG42591-RA</name>
</gene>
<organism evidence="2">
    <name type="scientific">Drosophila melanogaster</name>
    <name type="common">Fruit fly</name>
    <dbReference type="NCBI Taxonomy" id="7227"/>
    <lineage>
        <taxon>Eukaryota</taxon>
        <taxon>Metazoa</taxon>
        <taxon>Ecdysozoa</taxon>
        <taxon>Arthropoda</taxon>
        <taxon>Hexapoda</taxon>
        <taxon>Insecta</taxon>
        <taxon>Pterygota</taxon>
        <taxon>Neoptera</taxon>
        <taxon>Endopterygota</taxon>
        <taxon>Diptera</taxon>
        <taxon>Brachycera</taxon>
        <taxon>Muscomorpha</taxon>
        <taxon>Ephydroidea</taxon>
        <taxon>Drosophilidae</taxon>
        <taxon>Drosophila</taxon>
        <taxon>Sophophora</taxon>
    </lineage>
</organism>
<dbReference type="Bgee" id="FBgn0260968">
    <property type="expression patterns" value="Expressed in dorsal appendage forming follicle cell in ovary and 13 other cell types or tissues"/>
</dbReference>
<sequence>LYLIIASMDIQKKNMKSPSKDSSDSPDEKRKSLEIVPLLKPVTFSISYSFGLNWYLINMEDYIPRRKRRYFINLSLFTDQLHTFIQSTLLLLKRPKWSTIFLATTPHSFTYYQAHFPMKPILTFSPMIKSTSKLESWKIKVKAGHPPMINNSRPSRSSSVASRSRK</sequence>